<dbReference type="Proteomes" id="UP000031718">
    <property type="component" value="Segment"/>
</dbReference>
<protein>
    <submittedName>
        <fullName evidence="1">Uncharacterized protein</fullName>
    </submittedName>
</protein>
<gene>
    <name evidence="1" type="primary">158</name>
    <name evidence="1" type="ORF">COSMO_158</name>
</gene>
<organism evidence="1 2">
    <name type="scientific">Mycobacterium phage Cosmo</name>
    <dbReference type="NCBI Taxonomy" id="1567467"/>
    <lineage>
        <taxon>Viruses</taxon>
        <taxon>Duplodnaviria</taxon>
        <taxon>Heunggongvirae</taxon>
        <taxon>Uroviricota</taxon>
        <taxon>Caudoviricetes</taxon>
        <taxon>Vilmaviridae</taxon>
        <taxon>Wildcatvirus</taxon>
        <taxon>Wildcatvirus wildcat</taxon>
        <taxon>Mycobacterium virus Wildcat</taxon>
    </lineage>
</organism>
<reference evidence="1 2" key="1">
    <citation type="submission" date="2014-10" db="EMBL/GenBank/DDBJ databases">
        <authorList>
            <person name="Mackenzie J."/>
            <person name="Lekholoane M."/>
            <person name="Leqhaoe R."/>
            <person name="Mcunu Z."/>
            <person name="Mzobe Z."/>
            <person name="Rodel H."/>
            <person name="Seagreen C."/>
            <person name="Mazeka N."/>
            <person name="Larsen M.H."/>
            <person name="Rubin E.J."/>
            <person name="Russell D.A."/>
            <person name="Guerrero C.A."/>
            <person name="Bowman C.A."/>
            <person name="Jacobs-Sera D."/>
            <person name="Hendrix R.W."/>
            <person name="Hatfull G.F."/>
        </authorList>
    </citation>
    <scope>NUCLEOTIDE SEQUENCE [LARGE SCALE GENOMIC DNA]</scope>
</reference>
<accession>A0A0B5A3E6</accession>
<proteinExistence type="predicted"/>
<dbReference type="EMBL" id="KP027195">
    <property type="protein sequence ID" value="AJD82205.1"/>
    <property type="molecule type" value="Genomic_DNA"/>
</dbReference>
<evidence type="ECO:0000313" key="2">
    <source>
        <dbReference type="Proteomes" id="UP000031718"/>
    </source>
</evidence>
<sequence>MGRNNKQGVSMSNNTASIITGDFVSFKDERTGRTRFGRVVQVLPDYAMRINVGGKIIRVEDKTIEKAEF</sequence>
<name>A0A0B5A3E6_9CAUD</name>
<evidence type="ECO:0000313" key="1">
    <source>
        <dbReference type="EMBL" id="AJD82205.1"/>
    </source>
</evidence>